<evidence type="ECO:0000313" key="2">
    <source>
        <dbReference type="Proteomes" id="UP001157502"/>
    </source>
</evidence>
<proteinExistence type="predicted"/>
<name>A0ACC2GI26_DALPE</name>
<gene>
    <name evidence="1" type="ORF">DPEC_G00168090</name>
</gene>
<dbReference type="EMBL" id="CM055740">
    <property type="protein sequence ID" value="KAJ8003309.1"/>
    <property type="molecule type" value="Genomic_DNA"/>
</dbReference>
<keyword evidence="2" id="KW-1185">Reference proteome</keyword>
<evidence type="ECO:0000313" key="1">
    <source>
        <dbReference type="EMBL" id="KAJ8003309.1"/>
    </source>
</evidence>
<comment type="caution">
    <text evidence="1">The sequence shown here is derived from an EMBL/GenBank/DDBJ whole genome shotgun (WGS) entry which is preliminary data.</text>
</comment>
<dbReference type="Proteomes" id="UP001157502">
    <property type="component" value="Chromosome 13"/>
</dbReference>
<reference evidence="1" key="1">
    <citation type="submission" date="2021-05" db="EMBL/GenBank/DDBJ databases">
        <authorList>
            <person name="Pan Q."/>
            <person name="Jouanno E."/>
            <person name="Zahm M."/>
            <person name="Klopp C."/>
            <person name="Cabau C."/>
            <person name="Louis A."/>
            <person name="Berthelot C."/>
            <person name="Parey E."/>
            <person name="Roest Crollius H."/>
            <person name="Montfort J."/>
            <person name="Robinson-Rechavi M."/>
            <person name="Bouchez O."/>
            <person name="Lampietro C."/>
            <person name="Lopez Roques C."/>
            <person name="Donnadieu C."/>
            <person name="Postlethwait J."/>
            <person name="Bobe J."/>
            <person name="Dillon D."/>
            <person name="Chandos A."/>
            <person name="von Hippel F."/>
            <person name="Guiguen Y."/>
        </authorList>
    </citation>
    <scope>NUCLEOTIDE SEQUENCE</scope>
    <source>
        <strain evidence="1">YG-Jan2019</strain>
    </source>
</reference>
<sequence>MVEAYRIADANSRQSSSKGKTHYDKRSRGVVLQLGDRVLVRNLSERGGPGKLRPYWEQLIYIVREQVGDNPVYKVSPEAGGRPVRILHRNLLLQVNDLPVESPQNLTTNTTESQQRRKRARDIPKRTQEAQGTDISDSEEEEVYLVTGCESRWRNKELNVTYLCHALLRTSKTGLNGTKLTWEKLVRQNLNRTGRALEMRNWGHPVRMNMAWSSFNLQPFKRNCMLSIKRTWSPHHNLTIKSH</sequence>
<organism evidence="1 2">
    <name type="scientific">Dallia pectoralis</name>
    <name type="common">Alaska blackfish</name>
    <dbReference type="NCBI Taxonomy" id="75939"/>
    <lineage>
        <taxon>Eukaryota</taxon>
        <taxon>Metazoa</taxon>
        <taxon>Chordata</taxon>
        <taxon>Craniata</taxon>
        <taxon>Vertebrata</taxon>
        <taxon>Euteleostomi</taxon>
        <taxon>Actinopterygii</taxon>
        <taxon>Neopterygii</taxon>
        <taxon>Teleostei</taxon>
        <taxon>Protacanthopterygii</taxon>
        <taxon>Esociformes</taxon>
        <taxon>Umbridae</taxon>
        <taxon>Dallia</taxon>
    </lineage>
</organism>
<accession>A0ACC2GI26</accession>
<protein>
    <submittedName>
        <fullName evidence="1">Uncharacterized protein</fullName>
    </submittedName>
</protein>